<keyword evidence="1" id="KW-0472">Membrane</keyword>
<feature type="transmembrane region" description="Helical" evidence="1">
    <location>
        <begin position="20"/>
        <end position="40"/>
    </location>
</feature>
<accession>A0ABS3M0A2</accession>
<organism evidence="3 4">
    <name type="scientific">Acetobacter sacchari</name>
    <dbReference type="NCBI Taxonomy" id="2661687"/>
    <lineage>
        <taxon>Bacteria</taxon>
        <taxon>Pseudomonadati</taxon>
        <taxon>Pseudomonadota</taxon>
        <taxon>Alphaproteobacteria</taxon>
        <taxon>Acetobacterales</taxon>
        <taxon>Acetobacteraceae</taxon>
        <taxon>Acetobacter</taxon>
    </lineage>
</organism>
<keyword evidence="1" id="KW-0812">Transmembrane</keyword>
<evidence type="ECO:0000259" key="2">
    <source>
        <dbReference type="Pfam" id="PF02698"/>
    </source>
</evidence>
<evidence type="ECO:0000313" key="3">
    <source>
        <dbReference type="EMBL" id="MBO1361572.1"/>
    </source>
</evidence>
<keyword evidence="4" id="KW-1185">Reference proteome</keyword>
<comment type="caution">
    <text evidence="3">The sequence shown here is derived from an EMBL/GenBank/DDBJ whole genome shotgun (WGS) entry which is preliminary data.</text>
</comment>
<gene>
    <name evidence="3" type="ORF">J2D73_17440</name>
</gene>
<proteinExistence type="predicted"/>
<name>A0ABS3M0A2_9PROT</name>
<evidence type="ECO:0000313" key="4">
    <source>
        <dbReference type="Proteomes" id="UP000664771"/>
    </source>
</evidence>
<evidence type="ECO:0000256" key="1">
    <source>
        <dbReference type="SAM" id="Phobius"/>
    </source>
</evidence>
<dbReference type="Pfam" id="PF02698">
    <property type="entry name" value="DUF218"/>
    <property type="match status" value="1"/>
</dbReference>
<feature type="domain" description="DUF218" evidence="2">
    <location>
        <begin position="53"/>
        <end position="172"/>
    </location>
</feature>
<dbReference type="RefSeq" id="WP_207883430.1">
    <property type="nucleotide sequence ID" value="NZ_JAFVMF010000025.1"/>
</dbReference>
<dbReference type="InterPro" id="IPR003848">
    <property type="entry name" value="DUF218"/>
</dbReference>
<dbReference type="Proteomes" id="UP000664771">
    <property type="component" value="Unassembled WGS sequence"/>
</dbReference>
<dbReference type="CDD" id="cd06259">
    <property type="entry name" value="YdcF-like"/>
    <property type="match status" value="1"/>
</dbReference>
<reference evidence="3 4" key="1">
    <citation type="submission" date="2021-03" db="EMBL/GenBank/DDBJ databases">
        <title>The complete genome sequence of Acetobacter sacchari TBRC 11175.</title>
        <authorList>
            <person name="Charoenyingcharoen P."/>
            <person name="Yukphan P."/>
        </authorList>
    </citation>
    <scope>NUCLEOTIDE SEQUENCE [LARGE SCALE GENOMIC DNA]</scope>
    <source>
        <strain evidence="3 4">TBRC 11175</strain>
    </source>
</reference>
<dbReference type="EMBL" id="JAFVMF010000025">
    <property type="protein sequence ID" value="MBO1361572.1"/>
    <property type="molecule type" value="Genomic_DNA"/>
</dbReference>
<protein>
    <submittedName>
        <fullName evidence="3">YdcF family protein</fullName>
    </submittedName>
</protein>
<sequence>MASSSSLIAPSRRRGPLSRLLSALCVGLLVWVGGFVWFAFDALRPAAPAPVCDGIVALTGGTGRVDASIDLLREGFGKRLLISGVDQQVRLKDVATSLQPDLAARITLGWRASSTAGNAFETATWVADHHIDSLIVVTAGYHMRRAVLELSRTMPGLELHPFPVQSPALRQPFRPSTLHLLLLEYNKLLLAFVAPVRFFRHAADADSP</sequence>
<keyword evidence="1" id="KW-1133">Transmembrane helix</keyword>